<dbReference type="AlphaFoldDB" id="A0A645IW69"/>
<keyword evidence="6 8" id="KW-1133">Transmembrane helix</keyword>
<evidence type="ECO:0000256" key="4">
    <source>
        <dbReference type="ARBA" id="ARBA00022597"/>
    </source>
</evidence>
<proteinExistence type="predicted"/>
<keyword evidence="7 8" id="KW-0472">Membrane</keyword>
<keyword evidence="4" id="KW-0762">Sugar transport</keyword>
<protein>
    <recommendedName>
        <fullName evidence="9">Phosphotransferase system EIIC domain-containing protein</fullName>
    </recommendedName>
</protein>
<evidence type="ECO:0000256" key="3">
    <source>
        <dbReference type="ARBA" id="ARBA00022475"/>
    </source>
</evidence>
<dbReference type="GO" id="GO:0008982">
    <property type="term" value="F:protein-N(PI)-phosphohistidine-sugar phosphotransferase activity"/>
    <property type="evidence" value="ECO:0007669"/>
    <property type="project" value="InterPro"/>
</dbReference>
<comment type="subcellular location">
    <subcellularLocation>
        <location evidence="1">Cell membrane</location>
        <topology evidence="1">Multi-pass membrane protein</topology>
    </subcellularLocation>
</comment>
<evidence type="ECO:0000256" key="5">
    <source>
        <dbReference type="ARBA" id="ARBA00022692"/>
    </source>
</evidence>
<accession>A0A645IW69</accession>
<evidence type="ECO:0000256" key="2">
    <source>
        <dbReference type="ARBA" id="ARBA00022448"/>
    </source>
</evidence>
<keyword evidence="5 8" id="KW-0812">Transmembrane</keyword>
<sequence>MGTSGLVGQFNALSVMGIDAWPTVVLMHILLPALLSYLVSTYFRRRGWIKEGDMLLETL</sequence>
<evidence type="ECO:0000256" key="6">
    <source>
        <dbReference type="ARBA" id="ARBA00022989"/>
    </source>
</evidence>
<evidence type="ECO:0000256" key="8">
    <source>
        <dbReference type="SAM" id="Phobius"/>
    </source>
</evidence>
<gene>
    <name evidence="10" type="ORF">SDC9_203349</name>
</gene>
<dbReference type="EMBL" id="VSSQ01125165">
    <property type="protein sequence ID" value="MPN55665.1"/>
    <property type="molecule type" value="Genomic_DNA"/>
</dbReference>
<evidence type="ECO:0000256" key="1">
    <source>
        <dbReference type="ARBA" id="ARBA00004651"/>
    </source>
</evidence>
<evidence type="ECO:0000259" key="9">
    <source>
        <dbReference type="Pfam" id="PF13303"/>
    </source>
</evidence>
<evidence type="ECO:0000313" key="10">
    <source>
        <dbReference type="EMBL" id="MPN55665.1"/>
    </source>
</evidence>
<feature type="transmembrane region" description="Helical" evidence="8">
    <location>
        <begin position="20"/>
        <end position="40"/>
    </location>
</feature>
<name>A0A645IW69_9ZZZZ</name>
<dbReference type="GO" id="GO:0005886">
    <property type="term" value="C:plasma membrane"/>
    <property type="evidence" value="ECO:0007669"/>
    <property type="project" value="UniProtKB-SubCell"/>
</dbReference>
<evidence type="ECO:0000256" key="7">
    <source>
        <dbReference type="ARBA" id="ARBA00023136"/>
    </source>
</evidence>
<keyword evidence="2" id="KW-0813">Transport</keyword>
<dbReference type="InterPro" id="IPR003352">
    <property type="entry name" value="PTS_EIIC"/>
</dbReference>
<feature type="domain" description="Phosphotransferase system EIIC" evidence="9">
    <location>
        <begin position="1"/>
        <end position="54"/>
    </location>
</feature>
<organism evidence="10">
    <name type="scientific">bioreactor metagenome</name>
    <dbReference type="NCBI Taxonomy" id="1076179"/>
    <lineage>
        <taxon>unclassified sequences</taxon>
        <taxon>metagenomes</taxon>
        <taxon>ecological metagenomes</taxon>
    </lineage>
</organism>
<dbReference type="GO" id="GO:0009401">
    <property type="term" value="P:phosphoenolpyruvate-dependent sugar phosphotransferase system"/>
    <property type="evidence" value="ECO:0007669"/>
    <property type="project" value="InterPro"/>
</dbReference>
<comment type="caution">
    <text evidence="10">The sequence shown here is derived from an EMBL/GenBank/DDBJ whole genome shotgun (WGS) entry which is preliminary data.</text>
</comment>
<reference evidence="10" key="1">
    <citation type="submission" date="2019-08" db="EMBL/GenBank/DDBJ databases">
        <authorList>
            <person name="Kucharzyk K."/>
            <person name="Murdoch R.W."/>
            <person name="Higgins S."/>
            <person name="Loffler F."/>
        </authorList>
    </citation>
    <scope>NUCLEOTIDE SEQUENCE</scope>
</reference>
<keyword evidence="3" id="KW-1003">Cell membrane</keyword>
<dbReference type="Pfam" id="PF13303">
    <property type="entry name" value="PTS_EIIC_2"/>
    <property type="match status" value="1"/>
</dbReference>